<dbReference type="Pfam" id="PF23481">
    <property type="entry name" value="Ig_TMEM132_2nd"/>
    <property type="match status" value="1"/>
</dbReference>
<dbReference type="InterPro" id="IPR031436">
    <property type="entry name" value="TMEM132_C"/>
</dbReference>
<dbReference type="InterPro" id="IPR055422">
    <property type="entry name" value="Ig_TMEM132_2nd"/>
</dbReference>
<feature type="domain" description="Transmembrane protein TMEM132 cohesin-like" evidence="11">
    <location>
        <begin position="253"/>
        <end position="400"/>
    </location>
</feature>
<dbReference type="Pfam" id="PF15706">
    <property type="entry name" value="TMEM132_C"/>
    <property type="match status" value="1"/>
</dbReference>
<organism evidence="15 16">
    <name type="scientific">Gadus morhua</name>
    <name type="common">Atlantic cod</name>
    <dbReference type="NCBI Taxonomy" id="8049"/>
    <lineage>
        <taxon>Eukaryota</taxon>
        <taxon>Metazoa</taxon>
        <taxon>Chordata</taxon>
        <taxon>Craniata</taxon>
        <taxon>Vertebrata</taxon>
        <taxon>Euteleostomi</taxon>
        <taxon>Actinopterygii</taxon>
        <taxon>Neopterygii</taxon>
        <taxon>Teleostei</taxon>
        <taxon>Neoteleostei</taxon>
        <taxon>Acanthomorphata</taxon>
        <taxon>Zeiogadaria</taxon>
        <taxon>Gadariae</taxon>
        <taxon>Gadiformes</taxon>
        <taxon>Gadoidei</taxon>
        <taxon>Gadidae</taxon>
        <taxon>Gadus</taxon>
    </lineage>
</organism>
<sequence length="1028" mass="110789">MKGFSVSSSFPPCLPSVRQRSADSAYFLRDANQEVMRNGSLSSRTERFFLHKMEGGMGVPPTLPSVNCSYGNLSVEQQIPLELLQGPPPRLLATPSHATLNWNVKGHVVKSRVGSSQPWIQVLFYLAGRRWDEPDPPPSSVLPCVRALAIRDPSESGPSAGCRLVGVPGVCVVRLDLPTAWFSSPQSRKRPSESVLHAVDVYYSIVPVEGPGDESLGLGMGGGQWSPLVDGGLQDMQRVGAVTLVTGPAAAKGERLRLDENLEVLVPPSPVRPGKTVAFGVHMRRDSNVERFTLRAWFQAGINFLAVRPSNLVAWEIKQEITTGSSSLAVLCQRKAYSTAERVDGSWYEVMQLDFEVDNVINLVPTQTLHWQVEYRPPPAGGQSPPTTERATHLYIGNADIQGIVPLAEVDVVNTAILTGRRVSLPVKLVTVETDGRVREVDDSVTCSSTDIDVVKVSPGCDQVLVNGKEMRGRQSLAVNFTYLHLTAVLRLSVWVPRLPLQIHVSDTELSQVKGWRVPIVTNKRPTRDSDDDEDDERKGKGCALQYQYALVRVLTHFVAEPADPGGDMVYMLGSGWQADITDLVLDQLKVEHPRIAKLIEGRILMGRDLGITTIQVLSPLSDSILAEKTVTVLDDKVTITDLGVQLAASLSLSLTASPGGSYQAITLTASATDLLHAPKQEAAITAWIQYSDGSVTPLDIYDPKDFLLSAVSLDEGVISTINQDQRWPTVVAEGEGQGPLVRVEMVISETCQKSKRKSVLASGVGSVTVKWGPAIQQRRLGTRGGSHEEVTHRTAGGKPGSGGGSSGSSSSGRGGGPGQTGDYSSYPAQVEVPGTGENNVVTRGLSDLEIGMYALLGVFCLAIMVFLINCVSFAFRYRHKQLPVLETGGNMNHAHDWVWLGNEADILADPGAHACQGPLPDECTTIIDRSEGGYEENKYLLNGAGGCMVVGVGPMGGHRGRKRVKFTSFATVMPNDGGGGGGGGSPYGNPSVRVGNGNEDDIKWVCQDMDLGQSEIRTYMERLQDNL</sequence>
<dbReference type="Pfam" id="PF16070">
    <property type="entry name" value="Ig_TMEM132_4th"/>
    <property type="match status" value="1"/>
</dbReference>
<evidence type="ECO:0000259" key="10">
    <source>
        <dbReference type="Pfam" id="PF16070"/>
    </source>
</evidence>
<dbReference type="PANTHER" id="PTHR13388">
    <property type="entry name" value="DETONATOR, ISOFORM E"/>
    <property type="match status" value="1"/>
</dbReference>
<dbReference type="InterPro" id="IPR055424">
    <property type="entry name" value="Ig_TMEM132_6th"/>
</dbReference>
<dbReference type="GO" id="GO:0016020">
    <property type="term" value="C:membrane"/>
    <property type="evidence" value="ECO:0007669"/>
    <property type="project" value="UniProtKB-SubCell"/>
</dbReference>
<evidence type="ECO:0000256" key="2">
    <source>
        <dbReference type="ARBA" id="ARBA00006166"/>
    </source>
</evidence>
<evidence type="ECO:0000259" key="14">
    <source>
        <dbReference type="Pfam" id="PF23487"/>
    </source>
</evidence>
<comment type="subcellular location">
    <subcellularLocation>
        <location evidence="1">Membrane</location>
        <topology evidence="1">Single-pass type I membrane protein</topology>
    </subcellularLocation>
</comment>
<dbReference type="Ensembl" id="ENSGMOT00000017332.2">
    <property type="protein sequence ID" value="ENSGMOP00000016911.2"/>
    <property type="gene ID" value="ENSGMOG00000007243.2"/>
</dbReference>
<evidence type="ECO:0000256" key="5">
    <source>
        <dbReference type="ARBA" id="ARBA00023136"/>
    </source>
</evidence>
<feature type="domain" description="Transmembrane protein TMEM132 C-terminal" evidence="9">
    <location>
        <begin position="840"/>
        <end position="905"/>
    </location>
</feature>
<evidence type="ECO:0000256" key="1">
    <source>
        <dbReference type="ARBA" id="ARBA00004479"/>
    </source>
</evidence>
<evidence type="ECO:0000256" key="7">
    <source>
        <dbReference type="SAM" id="Phobius"/>
    </source>
</evidence>
<protein>
    <recommendedName>
        <fullName evidence="17">Transmembrane protein 132C</fullName>
    </recommendedName>
</protein>
<evidence type="ECO:0000256" key="6">
    <source>
        <dbReference type="SAM" id="MobiDB-lite"/>
    </source>
</evidence>
<reference evidence="15" key="2">
    <citation type="submission" date="2025-09" db="UniProtKB">
        <authorList>
            <consortium name="Ensembl"/>
        </authorList>
    </citation>
    <scope>IDENTIFICATION</scope>
</reference>
<evidence type="ECO:0000313" key="16">
    <source>
        <dbReference type="Proteomes" id="UP000694546"/>
    </source>
</evidence>
<evidence type="ECO:0008006" key="17">
    <source>
        <dbReference type="Google" id="ProtNLM"/>
    </source>
</evidence>
<evidence type="ECO:0000259" key="13">
    <source>
        <dbReference type="Pfam" id="PF23486"/>
    </source>
</evidence>
<feature type="transmembrane region" description="Helical" evidence="7">
    <location>
        <begin position="851"/>
        <end position="876"/>
    </location>
</feature>
<evidence type="ECO:0000259" key="11">
    <source>
        <dbReference type="Pfam" id="PF23039"/>
    </source>
</evidence>
<feature type="domain" description="Transmembrane protein TMEM132 sixth" evidence="14">
    <location>
        <begin position="639"/>
        <end position="754"/>
    </location>
</feature>
<feature type="compositionally biased region" description="Gly residues" evidence="6">
    <location>
        <begin position="798"/>
        <end position="820"/>
    </location>
</feature>
<dbReference type="Pfam" id="PF23486">
    <property type="entry name" value="Ig_TMEM132_5th"/>
    <property type="match status" value="1"/>
</dbReference>
<keyword evidence="16" id="KW-1185">Reference proteome</keyword>
<dbReference type="InterPro" id="IPR026307">
    <property type="entry name" value="TMEM132"/>
</dbReference>
<evidence type="ECO:0000256" key="4">
    <source>
        <dbReference type="ARBA" id="ARBA00022989"/>
    </source>
</evidence>
<dbReference type="Pfam" id="PF15705">
    <property type="entry name" value="TMEM132_N"/>
    <property type="match status" value="1"/>
</dbReference>
<accession>A0A8C5F8T9</accession>
<dbReference type="AlphaFoldDB" id="A0A8C5F8T9"/>
<evidence type="ECO:0000259" key="8">
    <source>
        <dbReference type="Pfam" id="PF15705"/>
    </source>
</evidence>
<evidence type="ECO:0000259" key="9">
    <source>
        <dbReference type="Pfam" id="PF15706"/>
    </source>
</evidence>
<dbReference type="GeneTree" id="ENSGT00940000154702"/>
<gene>
    <name evidence="15" type="primary">si:dkey-215k6.1</name>
</gene>
<dbReference type="PANTHER" id="PTHR13388:SF28">
    <property type="entry name" value="TRANSMEMBRANE PROTEIN 132C"/>
    <property type="match status" value="1"/>
</dbReference>
<dbReference type="Pfam" id="PF23039">
    <property type="entry name" value="TMEM132_3rd"/>
    <property type="match status" value="1"/>
</dbReference>
<feature type="domain" description="Transmembrane protein TMEM132 second Ig-like" evidence="12">
    <location>
        <begin position="104"/>
        <end position="213"/>
    </location>
</feature>
<dbReference type="InterPro" id="IPR031435">
    <property type="entry name" value="TMEM132_N"/>
</dbReference>
<feature type="region of interest" description="Disordered" evidence="6">
    <location>
        <begin position="779"/>
        <end position="830"/>
    </location>
</feature>
<evidence type="ECO:0000313" key="15">
    <source>
        <dbReference type="Ensembl" id="ENSGMOP00000016911.2"/>
    </source>
</evidence>
<feature type="domain" description="Transmembrane protein family 132 fourth" evidence="10">
    <location>
        <begin position="403"/>
        <end position="499"/>
    </location>
</feature>
<dbReference type="Proteomes" id="UP000694546">
    <property type="component" value="Chromosome 6"/>
</dbReference>
<evidence type="ECO:0000259" key="12">
    <source>
        <dbReference type="Pfam" id="PF23481"/>
    </source>
</evidence>
<keyword evidence="5 7" id="KW-0472">Membrane</keyword>
<feature type="domain" description="Transmembrane protein TMEM132 N-terminal" evidence="8">
    <location>
        <begin position="20"/>
        <end position="84"/>
    </location>
</feature>
<proteinExistence type="inferred from homology"/>
<dbReference type="InterPro" id="IPR055423">
    <property type="entry name" value="Ig_TMEM132_5th"/>
</dbReference>
<evidence type="ECO:0000256" key="3">
    <source>
        <dbReference type="ARBA" id="ARBA00022692"/>
    </source>
</evidence>
<keyword evidence="4 7" id="KW-1133">Transmembrane helix</keyword>
<name>A0A8C5F8T9_GADMO</name>
<comment type="similarity">
    <text evidence="2">Belongs to the TMEM132 family.</text>
</comment>
<dbReference type="Pfam" id="PF23487">
    <property type="entry name" value="Ig_TMEM132_6th"/>
    <property type="match status" value="1"/>
</dbReference>
<dbReference type="InterPro" id="IPR031437">
    <property type="entry name" value="Ig_TMEM132_4th"/>
</dbReference>
<dbReference type="InterPro" id="IPR055421">
    <property type="entry name" value="TMEM132_3rd"/>
</dbReference>
<keyword evidence="3 7" id="KW-0812">Transmembrane</keyword>
<reference evidence="15" key="1">
    <citation type="submission" date="2025-08" db="UniProtKB">
        <authorList>
            <consortium name="Ensembl"/>
        </authorList>
    </citation>
    <scope>IDENTIFICATION</scope>
</reference>
<feature type="domain" description="Transmembrane protein TMEM132 fifth" evidence="13">
    <location>
        <begin position="502"/>
        <end position="638"/>
    </location>
</feature>